<reference evidence="2" key="1">
    <citation type="journal article" date="2011" name="Nat. Biotechnol.">
        <title>The genomic sequence of the Chinese hamster ovary (CHO)-K1 cell line.</title>
        <authorList>
            <person name="Xu X."/>
            <person name="Nagarajan H."/>
            <person name="Lewis N.E."/>
            <person name="Pan S."/>
            <person name="Cai Z."/>
            <person name="Liu X."/>
            <person name="Chen W."/>
            <person name="Xie M."/>
            <person name="Wang W."/>
            <person name="Hammond S."/>
            <person name="Andersen M.R."/>
            <person name="Neff N."/>
            <person name="Passarelli B."/>
            <person name="Koh W."/>
            <person name="Fan H.C."/>
            <person name="Wang J."/>
            <person name="Gui Y."/>
            <person name="Lee K.H."/>
            <person name="Betenbaugh M.J."/>
            <person name="Quake S.R."/>
            <person name="Famili I."/>
            <person name="Palsson B.O."/>
            <person name="Wang J."/>
        </authorList>
    </citation>
    <scope>NUCLEOTIDE SEQUENCE [LARGE SCALE GENOMIC DNA]</scope>
    <source>
        <strain evidence="2">CHO K1 cell line</strain>
    </source>
</reference>
<proteinExistence type="predicted"/>
<dbReference type="InParanoid" id="G3H5F4"/>
<dbReference type="Proteomes" id="UP000001075">
    <property type="component" value="Unassembled WGS sequence"/>
</dbReference>
<name>G3H5F4_CRIGR</name>
<accession>G3H5F4</accession>
<dbReference type="EMBL" id="JH000159">
    <property type="protein sequence ID" value="EGV99623.1"/>
    <property type="molecule type" value="Genomic_DNA"/>
</dbReference>
<organism evidence="1 2">
    <name type="scientific">Cricetulus griseus</name>
    <name type="common">Chinese hamster</name>
    <name type="synonym">Cricetulus barabensis griseus</name>
    <dbReference type="NCBI Taxonomy" id="10029"/>
    <lineage>
        <taxon>Eukaryota</taxon>
        <taxon>Metazoa</taxon>
        <taxon>Chordata</taxon>
        <taxon>Craniata</taxon>
        <taxon>Vertebrata</taxon>
        <taxon>Euteleostomi</taxon>
        <taxon>Mammalia</taxon>
        <taxon>Eutheria</taxon>
        <taxon>Euarchontoglires</taxon>
        <taxon>Glires</taxon>
        <taxon>Rodentia</taxon>
        <taxon>Myomorpha</taxon>
        <taxon>Muroidea</taxon>
        <taxon>Cricetidae</taxon>
        <taxon>Cricetinae</taxon>
        <taxon>Cricetulus</taxon>
    </lineage>
</organism>
<dbReference type="AlphaFoldDB" id="G3H5F4"/>
<protein>
    <submittedName>
        <fullName evidence="1">Uncharacterized protein</fullName>
    </submittedName>
</protein>
<sequence>MWGEGPEPHKYLGVRPCCAKPKGSCRNISVLDHSPSTIPAVALITSEDIYSAPPPPGHLNVHRRLP</sequence>
<evidence type="ECO:0000313" key="1">
    <source>
        <dbReference type="EMBL" id="EGV99623.1"/>
    </source>
</evidence>
<evidence type="ECO:0000313" key="2">
    <source>
        <dbReference type="Proteomes" id="UP000001075"/>
    </source>
</evidence>
<gene>
    <name evidence="1" type="ORF">I79_005535</name>
</gene>